<accession>A0A9W6VT05</accession>
<dbReference type="AlphaFoldDB" id="A0A9W6VT05"/>
<evidence type="ECO:0000313" key="2">
    <source>
        <dbReference type="EMBL" id="GLY79235.1"/>
    </source>
</evidence>
<dbReference type="EMBL" id="BSTJ01000011">
    <property type="protein sequence ID" value="GLY79235.1"/>
    <property type="molecule type" value="Genomic_DNA"/>
</dbReference>
<sequence length="81" mass="8691">MSDENDALIVANEFAAVAVRKVATRNGERLEIRSLGNEAYVIRLDALALEALTWSDPLTVGRGLETPLGPEPSAPGEKESK</sequence>
<reference evidence="2" key="1">
    <citation type="submission" date="2023-03" db="EMBL/GenBank/DDBJ databases">
        <title>Actinoallomurus iriomotensis NBRC 103681.</title>
        <authorList>
            <person name="Ichikawa N."/>
            <person name="Sato H."/>
            <person name="Tonouchi N."/>
        </authorList>
    </citation>
    <scope>NUCLEOTIDE SEQUENCE</scope>
    <source>
        <strain evidence="2">NBRC 103681</strain>
    </source>
</reference>
<evidence type="ECO:0000256" key="1">
    <source>
        <dbReference type="SAM" id="MobiDB-lite"/>
    </source>
</evidence>
<name>A0A9W6VT05_9ACTN</name>
<proteinExistence type="predicted"/>
<dbReference type="RefSeq" id="WP_285630384.1">
    <property type="nucleotide sequence ID" value="NZ_BSTJ01000011.1"/>
</dbReference>
<comment type="caution">
    <text evidence="2">The sequence shown here is derived from an EMBL/GenBank/DDBJ whole genome shotgun (WGS) entry which is preliminary data.</text>
</comment>
<evidence type="ECO:0000313" key="3">
    <source>
        <dbReference type="Proteomes" id="UP001165135"/>
    </source>
</evidence>
<dbReference type="Proteomes" id="UP001165135">
    <property type="component" value="Unassembled WGS sequence"/>
</dbReference>
<protein>
    <recommendedName>
        <fullName evidence="4">Dihydrodiol dehydrogenase</fullName>
    </recommendedName>
</protein>
<feature type="region of interest" description="Disordered" evidence="1">
    <location>
        <begin position="60"/>
        <end position="81"/>
    </location>
</feature>
<evidence type="ECO:0008006" key="4">
    <source>
        <dbReference type="Google" id="ProtNLM"/>
    </source>
</evidence>
<organism evidence="2 3">
    <name type="scientific">Actinoallomurus iriomotensis</name>
    <dbReference type="NCBI Taxonomy" id="478107"/>
    <lineage>
        <taxon>Bacteria</taxon>
        <taxon>Bacillati</taxon>
        <taxon>Actinomycetota</taxon>
        <taxon>Actinomycetes</taxon>
        <taxon>Streptosporangiales</taxon>
        <taxon>Thermomonosporaceae</taxon>
        <taxon>Actinoallomurus</taxon>
    </lineage>
</organism>
<gene>
    <name evidence="2" type="ORF">Airi01_075020</name>
</gene>